<dbReference type="InterPro" id="IPR027381">
    <property type="entry name" value="LytR/CpsA/Psr_C"/>
</dbReference>
<dbReference type="RefSeq" id="WP_345387475.1">
    <property type="nucleotide sequence ID" value="NZ_BAABHG010000002.1"/>
</dbReference>
<reference evidence="5" key="1">
    <citation type="journal article" date="2019" name="Int. J. Syst. Evol. Microbiol.">
        <title>The Global Catalogue of Microorganisms (GCM) 10K type strain sequencing project: providing services to taxonomists for standard genome sequencing and annotation.</title>
        <authorList>
            <consortium name="The Broad Institute Genomics Platform"/>
            <consortium name="The Broad Institute Genome Sequencing Center for Infectious Disease"/>
            <person name="Wu L."/>
            <person name="Ma J."/>
        </authorList>
    </citation>
    <scope>NUCLEOTIDE SEQUENCE [LARGE SCALE GENOMIC DNA]</scope>
    <source>
        <strain evidence="5">CGMCC 4.7643</strain>
    </source>
</reference>
<dbReference type="Pfam" id="PF13399">
    <property type="entry name" value="LytR_C"/>
    <property type="match status" value="1"/>
</dbReference>
<dbReference type="EMBL" id="JBHUKU010000004">
    <property type="protein sequence ID" value="MFD2458723.1"/>
    <property type="molecule type" value="Genomic_DNA"/>
</dbReference>
<evidence type="ECO:0000313" key="4">
    <source>
        <dbReference type="EMBL" id="MFD2458723.1"/>
    </source>
</evidence>
<evidence type="ECO:0000259" key="3">
    <source>
        <dbReference type="Pfam" id="PF13399"/>
    </source>
</evidence>
<accession>A0ABW5GCQ2</accession>
<protein>
    <submittedName>
        <fullName evidence="4">Envelope integrity protein Cei</fullName>
    </submittedName>
</protein>
<feature type="region of interest" description="Disordered" evidence="1">
    <location>
        <begin position="63"/>
        <end position="82"/>
    </location>
</feature>
<keyword evidence="5" id="KW-1185">Reference proteome</keyword>
<name>A0ABW5GCQ2_9PSEU</name>
<feature type="transmembrane region" description="Helical" evidence="2">
    <location>
        <begin position="24"/>
        <end position="46"/>
    </location>
</feature>
<dbReference type="Proteomes" id="UP001597419">
    <property type="component" value="Unassembled WGS sequence"/>
</dbReference>
<dbReference type="NCBIfam" id="NF035953">
    <property type="entry name" value="integrity_Cei"/>
    <property type="match status" value="1"/>
</dbReference>
<comment type="caution">
    <text evidence="4">The sequence shown here is derived from an EMBL/GenBank/DDBJ whole genome shotgun (WGS) entry which is preliminary data.</text>
</comment>
<organism evidence="4 5">
    <name type="scientific">Amycolatopsis samaneae</name>
    <dbReference type="NCBI Taxonomy" id="664691"/>
    <lineage>
        <taxon>Bacteria</taxon>
        <taxon>Bacillati</taxon>
        <taxon>Actinomycetota</taxon>
        <taxon>Actinomycetes</taxon>
        <taxon>Pseudonocardiales</taxon>
        <taxon>Pseudonocardiaceae</taxon>
        <taxon>Amycolatopsis</taxon>
    </lineage>
</organism>
<keyword evidence="2" id="KW-0812">Transmembrane</keyword>
<proteinExistence type="predicted"/>
<keyword evidence="2" id="KW-0472">Membrane</keyword>
<evidence type="ECO:0000313" key="5">
    <source>
        <dbReference type="Proteomes" id="UP001597419"/>
    </source>
</evidence>
<gene>
    <name evidence="4" type="primary">cei</name>
    <name evidence="4" type="ORF">ACFSYJ_08930</name>
</gene>
<evidence type="ECO:0000256" key="1">
    <source>
        <dbReference type="SAM" id="MobiDB-lite"/>
    </source>
</evidence>
<feature type="domain" description="LytR/CpsA/Psr regulator C-terminal" evidence="3">
    <location>
        <begin position="88"/>
        <end position="177"/>
    </location>
</feature>
<evidence type="ECO:0000256" key="2">
    <source>
        <dbReference type="SAM" id="Phobius"/>
    </source>
</evidence>
<keyword evidence="2" id="KW-1133">Transmembrane helix</keyword>
<sequence length="230" mass="23823">MASGSGSSGSADRKAKPYRKHRPLPALIVIGVLALGAVIVWVNAVVGKGDIDAVVRCDPAASPPPGTTFTPLPHDALDDRTPVPPDKISMRVLNASSVRGLAAITTAGLKDLGFSGAGEPAEDPAYDKREAKCRGQIRFGENGSAAARTLSLAVPCAELIQDNRKDASVDLATGKNFGDLRPTPQARQILQQLTTWSQQHQGGGGGEQATGAQAPVVDQTLLASARDVTC</sequence>